<dbReference type="EMBL" id="FZNP01000014">
    <property type="protein sequence ID" value="SNS28727.1"/>
    <property type="molecule type" value="Genomic_DNA"/>
</dbReference>
<reference evidence="2" key="1">
    <citation type="submission" date="2017-06" db="EMBL/GenBank/DDBJ databases">
        <authorList>
            <person name="Varghese N."/>
            <person name="Submissions S."/>
        </authorList>
    </citation>
    <scope>NUCLEOTIDE SEQUENCE [LARGE SCALE GENOMIC DNA]</scope>
    <source>
        <strain evidence="2">DSM 44485</strain>
    </source>
</reference>
<organism evidence="1 2">
    <name type="scientific">Actinomadura mexicana</name>
    <dbReference type="NCBI Taxonomy" id="134959"/>
    <lineage>
        <taxon>Bacteria</taxon>
        <taxon>Bacillati</taxon>
        <taxon>Actinomycetota</taxon>
        <taxon>Actinomycetes</taxon>
        <taxon>Streptosporangiales</taxon>
        <taxon>Thermomonosporaceae</taxon>
        <taxon>Actinomadura</taxon>
    </lineage>
</organism>
<dbReference type="AlphaFoldDB" id="A0A239D8U7"/>
<keyword evidence="2" id="KW-1185">Reference proteome</keyword>
<accession>A0A239D8U7</accession>
<protein>
    <submittedName>
        <fullName evidence="1">Uncharacterized protein</fullName>
    </submittedName>
</protein>
<dbReference type="Proteomes" id="UP000198420">
    <property type="component" value="Unassembled WGS sequence"/>
</dbReference>
<name>A0A239D8U7_9ACTN</name>
<gene>
    <name evidence="1" type="ORF">SAMN06265355_11448</name>
</gene>
<evidence type="ECO:0000313" key="2">
    <source>
        <dbReference type="Proteomes" id="UP000198420"/>
    </source>
</evidence>
<proteinExistence type="predicted"/>
<evidence type="ECO:0000313" key="1">
    <source>
        <dbReference type="EMBL" id="SNS28727.1"/>
    </source>
</evidence>
<sequence>MLLAGLSKFVGSIFDIVCLCEHRTSQVSFAGSIIGILLLIIARCAVVFEAAEFIASGLSASGSDRVKVSTGRESCRFYSLWFVL</sequence>